<gene>
    <name evidence="1" type="ORF">C8E87_6114</name>
</gene>
<proteinExistence type="predicted"/>
<sequence>MLPTARLQVAESGEPGRLFAKAGLLVRAGTPVELTVDPSARGVTIGWGSPGPEVTTISVPACPDAKGWLAFAGGYHVPEPMCVPLIVRANGREARARVRVGADCG</sequence>
<dbReference type="RefSeq" id="WP_133876247.1">
    <property type="nucleotide sequence ID" value="NZ_BOMD01000062.1"/>
</dbReference>
<evidence type="ECO:0000313" key="1">
    <source>
        <dbReference type="EMBL" id="TDO42344.1"/>
    </source>
</evidence>
<accession>A0A4R6JZM5</accession>
<dbReference type="AlphaFoldDB" id="A0A4R6JZM5"/>
<comment type="caution">
    <text evidence="1">The sequence shown here is derived from an EMBL/GenBank/DDBJ whole genome shotgun (WGS) entry which is preliminary data.</text>
</comment>
<reference evidence="1 2" key="1">
    <citation type="submission" date="2019-03" db="EMBL/GenBank/DDBJ databases">
        <title>Sequencing the genomes of 1000 actinobacteria strains.</title>
        <authorList>
            <person name="Klenk H.-P."/>
        </authorList>
    </citation>
    <scope>NUCLEOTIDE SEQUENCE [LARGE SCALE GENOMIC DNA]</scope>
    <source>
        <strain evidence="1 2">DSM 43805</strain>
    </source>
</reference>
<dbReference type="EMBL" id="SNWR01000001">
    <property type="protein sequence ID" value="TDO42344.1"/>
    <property type="molecule type" value="Genomic_DNA"/>
</dbReference>
<dbReference type="OrthoDB" id="3385710at2"/>
<dbReference type="Proteomes" id="UP000294901">
    <property type="component" value="Unassembled WGS sequence"/>
</dbReference>
<evidence type="ECO:0000313" key="2">
    <source>
        <dbReference type="Proteomes" id="UP000294901"/>
    </source>
</evidence>
<protein>
    <submittedName>
        <fullName evidence="1">Uncharacterized protein</fullName>
    </submittedName>
</protein>
<organism evidence="1 2">
    <name type="scientific">Paractinoplanes brasiliensis</name>
    <dbReference type="NCBI Taxonomy" id="52695"/>
    <lineage>
        <taxon>Bacteria</taxon>
        <taxon>Bacillati</taxon>
        <taxon>Actinomycetota</taxon>
        <taxon>Actinomycetes</taxon>
        <taxon>Micromonosporales</taxon>
        <taxon>Micromonosporaceae</taxon>
        <taxon>Paractinoplanes</taxon>
    </lineage>
</organism>
<name>A0A4R6JZM5_9ACTN</name>
<keyword evidence="2" id="KW-1185">Reference proteome</keyword>